<accession>A0A392V9R4</accession>
<protein>
    <submittedName>
        <fullName evidence="1">Uncharacterized protein</fullName>
    </submittedName>
</protein>
<feature type="non-terminal residue" evidence="1">
    <location>
        <position position="54"/>
    </location>
</feature>
<evidence type="ECO:0000313" key="1">
    <source>
        <dbReference type="EMBL" id="MCI84192.1"/>
    </source>
</evidence>
<dbReference type="Proteomes" id="UP000265520">
    <property type="component" value="Unassembled WGS sequence"/>
</dbReference>
<dbReference type="EMBL" id="LXQA011084964">
    <property type="protein sequence ID" value="MCI84192.1"/>
    <property type="molecule type" value="Genomic_DNA"/>
</dbReference>
<dbReference type="AlphaFoldDB" id="A0A392V9R4"/>
<comment type="caution">
    <text evidence="1">The sequence shown here is derived from an EMBL/GenBank/DDBJ whole genome shotgun (WGS) entry which is preliminary data.</text>
</comment>
<proteinExistence type="predicted"/>
<evidence type="ECO:0000313" key="2">
    <source>
        <dbReference type="Proteomes" id="UP000265520"/>
    </source>
</evidence>
<reference evidence="1 2" key="1">
    <citation type="journal article" date="2018" name="Front. Plant Sci.">
        <title>Red Clover (Trifolium pratense) and Zigzag Clover (T. medium) - A Picture of Genomic Similarities and Differences.</title>
        <authorList>
            <person name="Dluhosova J."/>
            <person name="Istvanek J."/>
            <person name="Nedelnik J."/>
            <person name="Repkova J."/>
        </authorList>
    </citation>
    <scope>NUCLEOTIDE SEQUENCE [LARGE SCALE GENOMIC DNA]</scope>
    <source>
        <strain evidence="2">cv. 10/8</strain>
        <tissue evidence="1">Leaf</tissue>
    </source>
</reference>
<sequence>MLPSFFLTNNTDAPHGNTLGRINFFSSNSSNFFFNSFNSDADIRYGAIDIGPVP</sequence>
<keyword evidence="2" id="KW-1185">Reference proteome</keyword>
<name>A0A392V9R4_9FABA</name>
<organism evidence="1 2">
    <name type="scientific">Trifolium medium</name>
    <dbReference type="NCBI Taxonomy" id="97028"/>
    <lineage>
        <taxon>Eukaryota</taxon>
        <taxon>Viridiplantae</taxon>
        <taxon>Streptophyta</taxon>
        <taxon>Embryophyta</taxon>
        <taxon>Tracheophyta</taxon>
        <taxon>Spermatophyta</taxon>
        <taxon>Magnoliopsida</taxon>
        <taxon>eudicotyledons</taxon>
        <taxon>Gunneridae</taxon>
        <taxon>Pentapetalae</taxon>
        <taxon>rosids</taxon>
        <taxon>fabids</taxon>
        <taxon>Fabales</taxon>
        <taxon>Fabaceae</taxon>
        <taxon>Papilionoideae</taxon>
        <taxon>50 kb inversion clade</taxon>
        <taxon>NPAAA clade</taxon>
        <taxon>Hologalegina</taxon>
        <taxon>IRL clade</taxon>
        <taxon>Trifolieae</taxon>
        <taxon>Trifolium</taxon>
    </lineage>
</organism>